<organism evidence="2 3">
    <name type="scientific">Streptococcus mitis</name>
    <dbReference type="NCBI Taxonomy" id="28037"/>
    <lineage>
        <taxon>Bacteria</taxon>
        <taxon>Bacillati</taxon>
        <taxon>Bacillota</taxon>
        <taxon>Bacilli</taxon>
        <taxon>Lactobacillales</taxon>
        <taxon>Streptococcaceae</taxon>
        <taxon>Streptococcus</taxon>
        <taxon>Streptococcus mitis group</taxon>
    </lineage>
</organism>
<reference evidence="2 3" key="1">
    <citation type="submission" date="2014-05" db="EMBL/GenBank/DDBJ databases">
        <authorList>
            <person name="Daugherty S.C."/>
            <person name="Tallon L.J."/>
            <person name="Sadzewicz L."/>
            <person name="Kilian M."/>
            <person name="Tettelin H."/>
        </authorList>
    </citation>
    <scope>NUCLEOTIDE SEQUENCE [LARGE SCALE GENOMIC DNA]</scope>
    <source>
        <strain evidence="2 3">SK629</strain>
    </source>
</reference>
<proteinExistence type="predicted"/>
<feature type="transmembrane region" description="Helical" evidence="1">
    <location>
        <begin position="199"/>
        <end position="220"/>
    </location>
</feature>
<feature type="transmembrane region" description="Helical" evidence="1">
    <location>
        <begin position="338"/>
        <end position="357"/>
    </location>
</feature>
<comment type="caution">
    <text evidence="2">The sequence shown here is derived from an EMBL/GenBank/DDBJ whole genome shotgun (WGS) entry which is preliminary data.</text>
</comment>
<dbReference type="OrthoDB" id="2243499at2"/>
<name>A0A081PSU5_STRMT</name>
<dbReference type="RefSeq" id="WP_042901723.1">
    <property type="nucleotide sequence ID" value="NZ_JPFU01000015.1"/>
</dbReference>
<feature type="transmembrane region" description="Helical" evidence="1">
    <location>
        <begin position="386"/>
        <end position="407"/>
    </location>
</feature>
<evidence type="ECO:0000313" key="3">
    <source>
        <dbReference type="Proteomes" id="UP000028090"/>
    </source>
</evidence>
<protein>
    <submittedName>
        <fullName evidence="2">Putative membrane protein</fullName>
    </submittedName>
</protein>
<keyword evidence="1" id="KW-1133">Transmembrane helix</keyword>
<keyword evidence="1" id="KW-0812">Transmembrane</keyword>
<evidence type="ECO:0000256" key="1">
    <source>
        <dbReference type="SAM" id="Phobius"/>
    </source>
</evidence>
<feature type="transmembrane region" description="Helical" evidence="1">
    <location>
        <begin position="312"/>
        <end position="332"/>
    </location>
</feature>
<feature type="transmembrane region" description="Helical" evidence="1">
    <location>
        <begin position="146"/>
        <end position="179"/>
    </location>
</feature>
<dbReference type="EMBL" id="JPFU01000015">
    <property type="protein sequence ID" value="KEQ33768.1"/>
    <property type="molecule type" value="Genomic_DNA"/>
</dbReference>
<keyword evidence="1" id="KW-0472">Membrane</keyword>
<dbReference type="AlphaFoldDB" id="A0A081PSU5"/>
<feature type="transmembrane region" description="Helical" evidence="1">
    <location>
        <begin position="41"/>
        <end position="62"/>
    </location>
</feature>
<sequence length="517" mass="58448">MAVYGRIEEVSETIQSNEIENRLDRNLESNLEKEEPLAFPFFRLIIGSTIATVFSVVLPLLLDMVSPSQAQDLYIGWALHQGGQLYSSYYASQGLLYYLLLYITQGGILFALVEWLALLGGGYFLFSATDYLTGQRDQAKQLLTIFYILVSGLGFGGGYATILALPFLFAGFSLVAGYLSNPNNDKGFLRLGIFLARSFFIEPLTSLLFIVAITVGLLVFNIGHGRFIHGIYQFFATALGFSLLFYPLGYYVIISGGFGEALSRFLYPFTSMITFTNPQLVENTLFYGLLTFGLGAFILIFLGLFQSKASKLYVISVPASFVFLFVLALLLFSQEPLHGSRLILILPFLLLLLMASIRGKHSARGARCRRREEVPNLWKKFMRGNLYLPILVVFYLIAVPFVARFVLHPASYSEQHQVVDRIKQETSEGDQIYIWDSHVQIYKESQRLSGSIFPSPLLYTNTEENKTSLINDLKENQPKVIVVNDKVALWSEVETLLKENYQQLKTDYSEFKVYKTK</sequence>
<dbReference type="Proteomes" id="UP000028090">
    <property type="component" value="Unassembled WGS sequence"/>
</dbReference>
<feature type="transmembrane region" description="Helical" evidence="1">
    <location>
        <begin position="95"/>
        <end position="126"/>
    </location>
</feature>
<feature type="transmembrane region" description="Helical" evidence="1">
    <location>
        <begin position="232"/>
        <end position="253"/>
    </location>
</feature>
<evidence type="ECO:0000313" key="2">
    <source>
        <dbReference type="EMBL" id="KEQ33768.1"/>
    </source>
</evidence>
<accession>A0A081PSU5</accession>
<feature type="transmembrane region" description="Helical" evidence="1">
    <location>
        <begin position="285"/>
        <end position="305"/>
    </location>
</feature>
<gene>
    <name evidence="2" type="ORF">SK629_2014</name>
</gene>
<dbReference type="PATRIC" id="fig|28037.95.peg.1941"/>